<dbReference type="Pfam" id="PF12833">
    <property type="entry name" value="HTH_18"/>
    <property type="match status" value="1"/>
</dbReference>
<evidence type="ECO:0000256" key="3">
    <source>
        <dbReference type="ARBA" id="ARBA00022553"/>
    </source>
</evidence>
<evidence type="ECO:0000256" key="8">
    <source>
        <dbReference type="PROSITE-ProRule" id="PRU00169"/>
    </source>
</evidence>
<dbReference type="InterPro" id="IPR011006">
    <property type="entry name" value="CheY-like_superfamily"/>
</dbReference>
<keyword evidence="4" id="KW-0902">Two-component regulatory system</keyword>
<feature type="region of interest" description="Disordered" evidence="9">
    <location>
        <begin position="510"/>
        <end position="533"/>
    </location>
</feature>
<dbReference type="InterPro" id="IPR018060">
    <property type="entry name" value="HTH_AraC"/>
</dbReference>
<dbReference type="InterPro" id="IPR018062">
    <property type="entry name" value="HTH_AraC-typ_CS"/>
</dbReference>
<comment type="caution">
    <text evidence="12">The sequence shown here is derived from an EMBL/GenBank/DDBJ whole genome shotgun (WGS) entry which is preliminary data.</text>
</comment>
<evidence type="ECO:0000256" key="6">
    <source>
        <dbReference type="ARBA" id="ARBA00023125"/>
    </source>
</evidence>
<protein>
    <submittedName>
        <fullName evidence="12">Response regulator transcription factor</fullName>
    </submittedName>
</protein>
<dbReference type="SMART" id="SM00448">
    <property type="entry name" value="REC"/>
    <property type="match status" value="1"/>
</dbReference>
<gene>
    <name evidence="12" type="ORF">H7B67_19765</name>
</gene>
<evidence type="ECO:0000313" key="13">
    <source>
        <dbReference type="Proteomes" id="UP000535838"/>
    </source>
</evidence>
<evidence type="ECO:0000313" key="12">
    <source>
        <dbReference type="EMBL" id="MBB6636365.1"/>
    </source>
</evidence>
<dbReference type="Proteomes" id="UP000535838">
    <property type="component" value="Unassembled WGS sequence"/>
</dbReference>
<keyword evidence="3 8" id="KW-0597">Phosphoprotein</keyword>
<feature type="compositionally biased region" description="Basic and acidic residues" evidence="9">
    <location>
        <begin position="520"/>
        <end position="533"/>
    </location>
</feature>
<dbReference type="InterPro" id="IPR020449">
    <property type="entry name" value="Tscrpt_reg_AraC-type_HTH"/>
</dbReference>
<proteinExistence type="predicted"/>
<feature type="domain" description="Response regulatory" evidence="11">
    <location>
        <begin position="3"/>
        <end position="120"/>
    </location>
</feature>
<name>A0A841T1C3_9BACL</name>
<reference evidence="12 13" key="1">
    <citation type="submission" date="2020-08" db="EMBL/GenBank/DDBJ databases">
        <title>Cohnella phylogeny.</title>
        <authorList>
            <person name="Dunlap C."/>
        </authorList>
    </citation>
    <scope>NUCLEOTIDE SEQUENCE [LARGE SCALE GENOMIC DNA]</scope>
    <source>
        <strain evidence="12 13">DSM 25241</strain>
    </source>
</reference>
<comment type="subcellular location">
    <subcellularLocation>
        <location evidence="1">Cytoplasm</location>
    </subcellularLocation>
</comment>
<dbReference type="SUPFAM" id="SSF52172">
    <property type="entry name" value="CheY-like"/>
    <property type="match status" value="1"/>
</dbReference>
<dbReference type="Gene3D" id="1.10.10.60">
    <property type="entry name" value="Homeodomain-like"/>
    <property type="match status" value="2"/>
</dbReference>
<dbReference type="InterPro" id="IPR051552">
    <property type="entry name" value="HptR"/>
</dbReference>
<dbReference type="SMART" id="SM00342">
    <property type="entry name" value="HTH_ARAC"/>
    <property type="match status" value="1"/>
</dbReference>
<dbReference type="GO" id="GO:0000160">
    <property type="term" value="P:phosphorelay signal transduction system"/>
    <property type="evidence" value="ECO:0007669"/>
    <property type="project" value="UniProtKB-KW"/>
</dbReference>
<dbReference type="PROSITE" id="PS00041">
    <property type="entry name" value="HTH_ARAC_FAMILY_1"/>
    <property type="match status" value="1"/>
</dbReference>
<dbReference type="InterPro" id="IPR001789">
    <property type="entry name" value="Sig_transdc_resp-reg_receiver"/>
</dbReference>
<dbReference type="RefSeq" id="WP_185121574.1">
    <property type="nucleotide sequence ID" value="NZ_JACJVQ010000017.1"/>
</dbReference>
<dbReference type="GO" id="GO:0003700">
    <property type="term" value="F:DNA-binding transcription factor activity"/>
    <property type="evidence" value="ECO:0007669"/>
    <property type="project" value="InterPro"/>
</dbReference>
<dbReference type="PANTHER" id="PTHR42713">
    <property type="entry name" value="HISTIDINE KINASE-RELATED"/>
    <property type="match status" value="1"/>
</dbReference>
<keyword evidence="13" id="KW-1185">Reference proteome</keyword>
<evidence type="ECO:0000256" key="9">
    <source>
        <dbReference type="SAM" id="MobiDB-lite"/>
    </source>
</evidence>
<dbReference type="AlphaFoldDB" id="A0A841T1C3"/>
<feature type="modified residue" description="4-aspartylphosphate" evidence="8">
    <location>
        <position position="55"/>
    </location>
</feature>
<keyword evidence="6" id="KW-0238">DNA-binding</keyword>
<organism evidence="12 13">
    <name type="scientific">Cohnella thailandensis</name>
    <dbReference type="NCBI Taxonomy" id="557557"/>
    <lineage>
        <taxon>Bacteria</taxon>
        <taxon>Bacillati</taxon>
        <taxon>Bacillota</taxon>
        <taxon>Bacilli</taxon>
        <taxon>Bacillales</taxon>
        <taxon>Paenibacillaceae</taxon>
        <taxon>Cohnella</taxon>
    </lineage>
</organism>
<dbReference type="SUPFAM" id="SSF46689">
    <property type="entry name" value="Homeodomain-like"/>
    <property type="match status" value="2"/>
</dbReference>
<evidence type="ECO:0000256" key="2">
    <source>
        <dbReference type="ARBA" id="ARBA00022490"/>
    </source>
</evidence>
<keyword evidence="2" id="KW-0963">Cytoplasm</keyword>
<dbReference type="PROSITE" id="PS50110">
    <property type="entry name" value="RESPONSE_REGULATORY"/>
    <property type="match status" value="1"/>
</dbReference>
<evidence type="ECO:0000256" key="4">
    <source>
        <dbReference type="ARBA" id="ARBA00023012"/>
    </source>
</evidence>
<dbReference type="PROSITE" id="PS01124">
    <property type="entry name" value="HTH_ARAC_FAMILY_2"/>
    <property type="match status" value="1"/>
</dbReference>
<dbReference type="PANTHER" id="PTHR42713:SF3">
    <property type="entry name" value="TRANSCRIPTIONAL REGULATORY PROTEIN HPTR"/>
    <property type="match status" value="1"/>
</dbReference>
<dbReference type="CDD" id="cd17536">
    <property type="entry name" value="REC_YesN-like"/>
    <property type="match status" value="1"/>
</dbReference>
<evidence type="ECO:0000256" key="5">
    <source>
        <dbReference type="ARBA" id="ARBA00023015"/>
    </source>
</evidence>
<keyword evidence="7" id="KW-0804">Transcription</keyword>
<evidence type="ECO:0000259" key="10">
    <source>
        <dbReference type="PROSITE" id="PS01124"/>
    </source>
</evidence>
<sequence>MKKVMIVDDEILIRETIRRCVDWEKEGFIYCGDASDGEMALPLLEEQKPDILITDIKMPFMDGLELASVVNKQMPNVKVIVMSGHDEFRFAQAAIRLGVEDYCLKPVSSSELVELLHKVSRKIDEEQQSKRNQGMTKEKLLSDLCGGLIAAAEAIEFAEKLSLPIRARFYRVAVLDVRALNDAGALSDEELLAIQAGIDRWNVPAAEGFTFVRGRTELVRIFKSNVADSLSDSIEPIGARIRSELEEQYGCVITVGIGSLQERLQGIHFSYLEATEDQYITRLTRQNKISLKEATFREKTDILLDRAKFLDFLKIGTLAQRDGFVREFAEDLRRIDWRSSSYGFYLLNDLTLEAFRVAKQWFRSPEDPADRIERMQQSLRRAASWEDCLEYLNTLFLQLWQWREECSDKYGEVIDKVKAYIQDQFSNDQLSLKEIASHVRISPSHLSKIFSQEMGQTLTEYLTQVRIRRAMELLKSTPNKMFEIAYDVGYGDPHYFSNLFKKMTGMTPKEYRNQGTAEPKAGHSEATDDRRTN</sequence>
<evidence type="ECO:0000256" key="1">
    <source>
        <dbReference type="ARBA" id="ARBA00004496"/>
    </source>
</evidence>
<dbReference type="InterPro" id="IPR009057">
    <property type="entry name" value="Homeodomain-like_sf"/>
</dbReference>
<dbReference type="Pfam" id="PF00072">
    <property type="entry name" value="Response_reg"/>
    <property type="match status" value="1"/>
</dbReference>
<dbReference type="PRINTS" id="PR00032">
    <property type="entry name" value="HTHARAC"/>
</dbReference>
<keyword evidence="5" id="KW-0805">Transcription regulation</keyword>
<dbReference type="GO" id="GO:0043565">
    <property type="term" value="F:sequence-specific DNA binding"/>
    <property type="evidence" value="ECO:0007669"/>
    <property type="project" value="InterPro"/>
</dbReference>
<accession>A0A841T1C3</accession>
<evidence type="ECO:0000259" key="11">
    <source>
        <dbReference type="PROSITE" id="PS50110"/>
    </source>
</evidence>
<feature type="domain" description="HTH araC/xylS-type" evidence="10">
    <location>
        <begin position="415"/>
        <end position="514"/>
    </location>
</feature>
<evidence type="ECO:0000256" key="7">
    <source>
        <dbReference type="ARBA" id="ARBA00023163"/>
    </source>
</evidence>
<dbReference type="Gene3D" id="3.40.50.2300">
    <property type="match status" value="1"/>
</dbReference>
<dbReference type="EMBL" id="JACJVQ010000017">
    <property type="protein sequence ID" value="MBB6636365.1"/>
    <property type="molecule type" value="Genomic_DNA"/>
</dbReference>
<dbReference type="GO" id="GO:0005737">
    <property type="term" value="C:cytoplasm"/>
    <property type="evidence" value="ECO:0007669"/>
    <property type="project" value="UniProtKB-SubCell"/>
</dbReference>